<reference evidence="2" key="1">
    <citation type="journal article" date="2023" name="Science">
        <title>Genome structures resolve the early diversification of teleost fishes.</title>
        <authorList>
            <person name="Parey E."/>
            <person name="Louis A."/>
            <person name="Montfort J."/>
            <person name="Bouchez O."/>
            <person name="Roques C."/>
            <person name="Iampietro C."/>
            <person name="Lluch J."/>
            <person name="Castinel A."/>
            <person name="Donnadieu C."/>
            <person name="Desvignes T."/>
            <person name="Floi Bucao C."/>
            <person name="Jouanno E."/>
            <person name="Wen M."/>
            <person name="Mejri S."/>
            <person name="Dirks R."/>
            <person name="Jansen H."/>
            <person name="Henkel C."/>
            <person name="Chen W.J."/>
            <person name="Zahm M."/>
            <person name="Cabau C."/>
            <person name="Klopp C."/>
            <person name="Thompson A.W."/>
            <person name="Robinson-Rechavi M."/>
            <person name="Braasch I."/>
            <person name="Lecointre G."/>
            <person name="Bobe J."/>
            <person name="Postlethwait J.H."/>
            <person name="Berthelot C."/>
            <person name="Roest Crollius H."/>
            <person name="Guiguen Y."/>
        </authorList>
    </citation>
    <scope>NUCLEOTIDE SEQUENCE</scope>
    <source>
        <strain evidence="2">WJC10195</strain>
    </source>
</reference>
<accession>A0A9Q1F9L8</accession>
<dbReference type="EMBL" id="JAINUF010000007">
    <property type="protein sequence ID" value="KAJ8353921.1"/>
    <property type="molecule type" value="Genomic_DNA"/>
</dbReference>
<name>A0A9Q1F9L8_SYNKA</name>
<evidence type="ECO:0000313" key="2">
    <source>
        <dbReference type="EMBL" id="KAJ8353921.1"/>
    </source>
</evidence>
<protein>
    <submittedName>
        <fullName evidence="2">Uncharacterized protein</fullName>
    </submittedName>
</protein>
<gene>
    <name evidence="2" type="ORF">SKAU_G00214880</name>
</gene>
<evidence type="ECO:0000256" key="1">
    <source>
        <dbReference type="SAM" id="MobiDB-lite"/>
    </source>
</evidence>
<evidence type="ECO:0000313" key="3">
    <source>
        <dbReference type="Proteomes" id="UP001152622"/>
    </source>
</evidence>
<organism evidence="2 3">
    <name type="scientific">Synaphobranchus kaupii</name>
    <name type="common">Kaup's arrowtooth eel</name>
    <dbReference type="NCBI Taxonomy" id="118154"/>
    <lineage>
        <taxon>Eukaryota</taxon>
        <taxon>Metazoa</taxon>
        <taxon>Chordata</taxon>
        <taxon>Craniata</taxon>
        <taxon>Vertebrata</taxon>
        <taxon>Euteleostomi</taxon>
        <taxon>Actinopterygii</taxon>
        <taxon>Neopterygii</taxon>
        <taxon>Teleostei</taxon>
        <taxon>Anguilliformes</taxon>
        <taxon>Synaphobranchidae</taxon>
        <taxon>Synaphobranchus</taxon>
    </lineage>
</organism>
<dbReference type="AlphaFoldDB" id="A0A9Q1F9L8"/>
<dbReference type="Proteomes" id="UP001152622">
    <property type="component" value="Chromosome 7"/>
</dbReference>
<keyword evidence="3" id="KW-1185">Reference proteome</keyword>
<comment type="caution">
    <text evidence="2">The sequence shown here is derived from an EMBL/GenBank/DDBJ whole genome shotgun (WGS) entry which is preliminary data.</text>
</comment>
<sequence>MKALEVNTATFRPRPRNPTPADEESRHSYAEPQGPTPRDWRVTNPRGLTAWLNATAFDKSHGTAAVVRIAATAAEYFLSIKDSYATYHNAVPQDVSVSKPN</sequence>
<feature type="region of interest" description="Disordered" evidence="1">
    <location>
        <begin position="1"/>
        <end position="42"/>
    </location>
</feature>
<proteinExistence type="predicted"/>